<dbReference type="SUPFAM" id="SSF56349">
    <property type="entry name" value="DNA breaking-rejoining enzymes"/>
    <property type="match status" value="1"/>
</dbReference>
<keyword evidence="6" id="KW-1185">Reference proteome</keyword>
<evidence type="ECO:0000313" key="5">
    <source>
        <dbReference type="EMBL" id="MCJ2189181.1"/>
    </source>
</evidence>
<gene>
    <name evidence="5" type="ORF">MTR66_20530</name>
</gene>
<dbReference type="InterPro" id="IPR013762">
    <property type="entry name" value="Integrase-like_cat_sf"/>
</dbReference>
<dbReference type="PANTHER" id="PTHR30629:SF2">
    <property type="entry name" value="PROPHAGE INTEGRASE INTS-RELATED"/>
    <property type="match status" value="1"/>
</dbReference>
<evidence type="ECO:0000256" key="1">
    <source>
        <dbReference type="ARBA" id="ARBA00008857"/>
    </source>
</evidence>
<feature type="domain" description="Tyr recombinase" evidence="4">
    <location>
        <begin position="47"/>
        <end position="126"/>
    </location>
</feature>
<evidence type="ECO:0000256" key="3">
    <source>
        <dbReference type="ARBA" id="ARBA00023172"/>
    </source>
</evidence>
<dbReference type="InterPro" id="IPR050808">
    <property type="entry name" value="Phage_Integrase"/>
</dbReference>
<protein>
    <submittedName>
        <fullName evidence="5">Tyrosine-type recombinase/integrase</fullName>
    </submittedName>
</protein>
<keyword evidence="3" id="KW-0233">DNA recombination</keyword>
<proteinExistence type="inferred from homology"/>
<dbReference type="Pfam" id="PF00589">
    <property type="entry name" value="Phage_integrase"/>
    <property type="match status" value="1"/>
</dbReference>
<dbReference type="RefSeq" id="WP_243924470.1">
    <property type="nucleotide sequence ID" value="NZ_JALHLG010000070.1"/>
</dbReference>
<dbReference type="Proteomes" id="UP001202281">
    <property type="component" value="Unassembled WGS sequence"/>
</dbReference>
<evidence type="ECO:0000259" key="4">
    <source>
        <dbReference type="Pfam" id="PF00589"/>
    </source>
</evidence>
<dbReference type="EMBL" id="JALHLG010000070">
    <property type="protein sequence ID" value="MCJ2189181.1"/>
    <property type="molecule type" value="Genomic_DNA"/>
</dbReference>
<dbReference type="PANTHER" id="PTHR30629">
    <property type="entry name" value="PROPHAGE INTEGRASE"/>
    <property type="match status" value="1"/>
</dbReference>
<evidence type="ECO:0000256" key="2">
    <source>
        <dbReference type="ARBA" id="ARBA00022908"/>
    </source>
</evidence>
<accession>A0ABT0BWI4</accession>
<reference evidence="5 6" key="1">
    <citation type="submission" date="2022-04" db="EMBL/GenBank/DDBJ databases">
        <title>Identification of a novel bacterium isolated from mangrove sediments.</title>
        <authorList>
            <person name="Pan X."/>
        </authorList>
    </citation>
    <scope>NUCLEOTIDE SEQUENCE [LARGE SCALE GENOMIC DNA]</scope>
    <source>
        <strain evidence="5 6">B2638</strain>
    </source>
</reference>
<organism evidence="5 6">
    <name type="scientific">Novosphingobium beihaiensis</name>
    <dbReference type="NCBI Taxonomy" id="2930389"/>
    <lineage>
        <taxon>Bacteria</taxon>
        <taxon>Pseudomonadati</taxon>
        <taxon>Pseudomonadota</taxon>
        <taxon>Alphaproteobacteria</taxon>
        <taxon>Sphingomonadales</taxon>
        <taxon>Sphingomonadaceae</taxon>
        <taxon>Novosphingobium</taxon>
    </lineage>
</organism>
<comment type="caution">
    <text evidence="5">The sequence shown here is derived from an EMBL/GenBank/DDBJ whole genome shotgun (WGS) entry which is preliminary data.</text>
</comment>
<name>A0ABT0BWI4_9SPHN</name>
<evidence type="ECO:0000313" key="6">
    <source>
        <dbReference type="Proteomes" id="UP001202281"/>
    </source>
</evidence>
<dbReference type="InterPro" id="IPR011010">
    <property type="entry name" value="DNA_brk_join_enz"/>
</dbReference>
<comment type="similarity">
    <text evidence="1">Belongs to the 'phage' integrase family.</text>
</comment>
<keyword evidence="2" id="KW-0229">DNA integration</keyword>
<dbReference type="InterPro" id="IPR002104">
    <property type="entry name" value="Integrase_catalytic"/>
</dbReference>
<dbReference type="Gene3D" id="1.10.443.10">
    <property type="entry name" value="Intergrase catalytic core"/>
    <property type="match status" value="1"/>
</dbReference>
<sequence length="133" mass="14891">MLVLTASRPGPLRLAQASEFLDLDGAEPCRRIPAEKMKLELAESEQTAFDFTIPLSRQAVETVKVALSLSANRAYLFPSPRFSHRSISNNTLNVAYRRFTGYEGKHVPHGWRSTFSTIMNERAADLGLPGDRR</sequence>